<dbReference type="GO" id="GO:0031511">
    <property type="term" value="C:Mis6-Sim4 complex"/>
    <property type="evidence" value="ECO:0007669"/>
    <property type="project" value="InterPro"/>
</dbReference>
<feature type="coiled-coil region" evidence="1">
    <location>
        <begin position="127"/>
        <end position="164"/>
    </location>
</feature>
<evidence type="ECO:0000313" key="4">
    <source>
        <dbReference type="Proteomes" id="UP000286921"/>
    </source>
</evidence>
<comment type="caution">
    <text evidence="3">The sequence shown here is derived from an EMBL/GenBank/DDBJ whole genome shotgun (WGS) entry which is preliminary data.</text>
</comment>
<evidence type="ECO:0000313" key="3">
    <source>
        <dbReference type="EMBL" id="GCB22730.1"/>
    </source>
</evidence>
<gene>
    <name evidence="3" type="ORF">AAWM_05615</name>
</gene>
<proteinExistence type="predicted"/>
<evidence type="ECO:0000256" key="2">
    <source>
        <dbReference type="SAM" id="MobiDB-lite"/>
    </source>
</evidence>
<dbReference type="PANTHER" id="PTHR39472:SF1">
    <property type="entry name" value="EXPRESSED PROTEIN"/>
    <property type="match status" value="1"/>
</dbReference>
<organism evidence="3 4">
    <name type="scientific">Aspergillus awamori</name>
    <name type="common">Black koji mold</name>
    <dbReference type="NCBI Taxonomy" id="105351"/>
    <lineage>
        <taxon>Eukaryota</taxon>
        <taxon>Fungi</taxon>
        <taxon>Dikarya</taxon>
        <taxon>Ascomycota</taxon>
        <taxon>Pezizomycotina</taxon>
        <taxon>Eurotiomycetes</taxon>
        <taxon>Eurotiomycetidae</taxon>
        <taxon>Eurotiales</taxon>
        <taxon>Aspergillaceae</taxon>
        <taxon>Aspergillus</taxon>
    </lineage>
</organism>
<accession>A0A401KTV2</accession>
<dbReference type="AlphaFoldDB" id="A0A401KTV2"/>
<sequence length="658" mass="73119">MESTRTISELKSSFIRAQVRILSEGLEPAEDWRNYAAETEEDDLSDKVVGDVLQKLNAALKQHSRIVYSSQAVQHVAQQITSLYWSSVTQAIPNPGSLLKGVERSVDLSSHLNIAQLPLELENQSASEAQRARYQELRERLTDLDRLRQQRQRRLDQLRQLQQLLEPFREPQKNIQPNLVTRDGELVQELDKMRMLVARVGGRVEQGKKKLGAQEQDKPYLGCGAAEAGARLESSEFPTLDCFGFSAATVHYQDEVDDPHRPALPAASPLSAAALTATVPFPSLDDLTPTAHTNSYSKSEPSSPGIISASTPSPDSKAPFVRGHRRRSTHVTRRDLEKFRKEVLGLETSGFGFDDDHNLPKPDPAVDPEFTLLNNAFDTANMSMNSSGGMTGSSPGSAMFASYGDGSGGASGMPNVPRPSMSPAMPHPPAQVNGGGMPGMNGAVPMNAGHQMDLHHLYDMVLELSDVLKNNREMTKSIVTSAEEIMKRSGSEGANPTLQQVNGEITGARITELERALAKERRLVEVLRTEQAENAKLIGEYEATLGTMVEQIRNYCQNNNMHYLSQKRHYNNLLQAERDSHLESRLDRDYWHAQTMKCAEMIRTAYRLRSEEEELPIRIVAGLQNEVRAYRNALGMEPERPEDEFGWEILKDVPGSAE</sequence>
<dbReference type="Proteomes" id="UP000286921">
    <property type="component" value="Unassembled WGS sequence"/>
</dbReference>
<keyword evidence="4" id="KW-1185">Reference proteome</keyword>
<dbReference type="PANTHER" id="PTHR39472">
    <property type="entry name" value="EXPRESSED PROTEIN"/>
    <property type="match status" value="1"/>
</dbReference>
<feature type="compositionally biased region" description="Polar residues" evidence="2">
    <location>
        <begin position="290"/>
        <end position="302"/>
    </location>
</feature>
<reference evidence="3 4" key="1">
    <citation type="submission" date="2016-09" db="EMBL/GenBank/DDBJ databases">
        <title>Aspergillus awamori IFM 58123T.</title>
        <authorList>
            <person name="Kusuya Y."/>
            <person name="Shimizu M."/>
            <person name="Takahashi H."/>
            <person name="Yaguchi T."/>
        </authorList>
    </citation>
    <scope>NUCLEOTIDE SEQUENCE [LARGE SCALE GENOMIC DNA]</scope>
    <source>
        <strain evidence="3 4">IFM 58123</strain>
    </source>
</reference>
<dbReference type="STRING" id="105351.A0A401KTV2"/>
<evidence type="ECO:0000256" key="1">
    <source>
        <dbReference type="SAM" id="Coils"/>
    </source>
</evidence>
<dbReference type="InterPro" id="IPR025207">
    <property type="entry name" value="Sim4_Fta4"/>
</dbReference>
<protein>
    <submittedName>
        <fullName evidence="3">Kinetochore protein fta4</fullName>
    </submittedName>
</protein>
<keyword evidence="1" id="KW-0175">Coiled coil</keyword>
<feature type="compositionally biased region" description="Basic residues" evidence="2">
    <location>
        <begin position="322"/>
        <end position="331"/>
    </location>
</feature>
<name>A0A401KTV2_ASPAW</name>
<dbReference type="EMBL" id="BDHI01000014">
    <property type="protein sequence ID" value="GCB22730.1"/>
    <property type="molecule type" value="Genomic_DNA"/>
</dbReference>
<feature type="region of interest" description="Disordered" evidence="2">
    <location>
        <begin position="283"/>
        <end position="332"/>
    </location>
</feature>
<dbReference type="Pfam" id="PF13093">
    <property type="entry name" value="FTA4"/>
    <property type="match status" value="1"/>
</dbReference>